<comment type="similarity">
    <text evidence="2 3">Belongs to the cytochrome P450 family.</text>
</comment>
<reference evidence="4 5" key="1">
    <citation type="submission" date="2017-10" db="EMBL/GenBank/DDBJ databases">
        <title>Sedimentibacterium mangrovi gen. nov., sp. nov., a novel member of family Phyllobacteriacea isolated from mangrove sediment.</title>
        <authorList>
            <person name="Liao H."/>
            <person name="Tian Y."/>
        </authorList>
    </citation>
    <scope>NUCLEOTIDE SEQUENCE [LARGE SCALE GENOMIC DNA]</scope>
    <source>
        <strain evidence="4 5">X9-2-2</strain>
    </source>
</reference>
<dbReference type="Proteomes" id="UP000221168">
    <property type="component" value="Unassembled WGS sequence"/>
</dbReference>
<dbReference type="Pfam" id="PF00067">
    <property type="entry name" value="p450"/>
    <property type="match status" value="1"/>
</dbReference>
<dbReference type="GO" id="GO:0005506">
    <property type="term" value="F:iron ion binding"/>
    <property type="evidence" value="ECO:0007669"/>
    <property type="project" value="InterPro"/>
</dbReference>
<sequence length="407" mass="45549">MSQPKIITQSDQILAGLRHPNLRQALYDEGAVIMDGTLLTLHGEAHRKRRLLEFRVFRRDFFHWYEKTVFPATLDATIAADMALGRTDLVDLGYRVTMNLTADFAGVDRPEQSAAETAHLLHLVETFSAGATMVHSTRPKDEVRAEVKAAIADFVPRFLEPSVARRKDLLAQAEAGRISEEDLPRDVLTVILQKGDPAEFTPDLLTREIAFYLQAGAHSTANSTIHAFHDIQTWAGGDHSRWERLQADPLFFQRCVHESLRLHPASPVAWRRATCPMSLDGAGDLEDGEMVEFRLAEANRNPDIFGPDADRFNPLRSVKAPHQIFGHTFGTGTHTCLGRDLDGGVVAKDDTDPATHQFGTITLFLRHLFRSGARPDPDDAPRMAEHTARPNWGYYPIVFDTSKEWTA</sequence>
<evidence type="ECO:0000256" key="1">
    <source>
        <dbReference type="ARBA" id="ARBA00001971"/>
    </source>
</evidence>
<evidence type="ECO:0000256" key="2">
    <source>
        <dbReference type="ARBA" id="ARBA00010617"/>
    </source>
</evidence>
<comment type="cofactor">
    <cofactor evidence="1">
        <name>heme</name>
        <dbReference type="ChEBI" id="CHEBI:30413"/>
    </cofactor>
</comment>
<gene>
    <name evidence="4" type="ORF">CSC94_11935</name>
</gene>
<keyword evidence="5" id="KW-1185">Reference proteome</keyword>
<keyword evidence="3" id="KW-0349">Heme</keyword>
<dbReference type="PANTHER" id="PTHR46696:SF1">
    <property type="entry name" value="CYTOCHROME P450 YJIB-RELATED"/>
    <property type="match status" value="1"/>
</dbReference>
<protein>
    <submittedName>
        <fullName evidence="4">Cytochrome P450</fullName>
    </submittedName>
</protein>
<dbReference type="SUPFAM" id="SSF48264">
    <property type="entry name" value="Cytochrome P450"/>
    <property type="match status" value="1"/>
</dbReference>
<name>A0A2G1QMP1_9HYPH</name>
<dbReference type="OrthoDB" id="54272at2"/>
<dbReference type="InterPro" id="IPR001128">
    <property type="entry name" value="Cyt_P450"/>
</dbReference>
<evidence type="ECO:0000256" key="3">
    <source>
        <dbReference type="RuleBase" id="RU000461"/>
    </source>
</evidence>
<proteinExistence type="inferred from homology"/>
<evidence type="ECO:0000313" key="5">
    <source>
        <dbReference type="Proteomes" id="UP000221168"/>
    </source>
</evidence>
<keyword evidence="3" id="KW-0560">Oxidoreductase</keyword>
<organism evidence="4 5">
    <name type="scientific">Zhengella mangrovi</name>
    <dbReference type="NCBI Taxonomy" id="1982044"/>
    <lineage>
        <taxon>Bacteria</taxon>
        <taxon>Pseudomonadati</taxon>
        <taxon>Pseudomonadota</taxon>
        <taxon>Alphaproteobacteria</taxon>
        <taxon>Hyphomicrobiales</taxon>
        <taxon>Notoacmeibacteraceae</taxon>
        <taxon>Zhengella</taxon>
    </lineage>
</organism>
<dbReference type="EMBL" id="PDVP01000006">
    <property type="protein sequence ID" value="PHP66807.1"/>
    <property type="molecule type" value="Genomic_DNA"/>
</dbReference>
<dbReference type="GO" id="GO:0016705">
    <property type="term" value="F:oxidoreductase activity, acting on paired donors, with incorporation or reduction of molecular oxygen"/>
    <property type="evidence" value="ECO:0007669"/>
    <property type="project" value="InterPro"/>
</dbReference>
<dbReference type="AlphaFoldDB" id="A0A2G1QMP1"/>
<dbReference type="PROSITE" id="PS00086">
    <property type="entry name" value="CYTOCHROME_P450"/>
    <property type="match status" value="1"/>
</dbReference>
<dbReference type="GO" id="GO:0004497">
    <property type="term" value="F:monooxygenase activity"/>
    <property type="evidence" value="ECO:0007669"/>
    <property type="project" value="UniProtKB-KW"/>
</dbReference>
<keyword evidence="3" id="KW-0408">Iron</keyword>
<dbReference type="InterPro" id="IPR036396">
    <property type="entry name" value="Cyt_P450_sf"/>
</dbReference>
<comment type="caution">
    <text evidence="4">The sequence shown here is derived from an EMBL/GenBank/DDBJ whole genome shotgun (WGS) entry which is preliminary data.</text>
</comment>
<dbReference type="CDD" id="cd00302">
    <property type="entry name" value="cytochrome_P450"/>
    <property type="match status" value="1"/>
</dbReference>
<accession>A0A2G1QMP1</accession>
<dbReference type="PANTHER" id="PTHR46696">
    <property type="entry name" value="P450, PUTATIVE (EUROFUNG)-RELATED"/>
    <property type="match status" value="1"/>
</dbReference>
<keyword evidence="3" id="KW-0503">Monooxygenase</keyword>
<dbReference type="GO" id="GO:0020037">
    <property type="term" value="F:heme binding"/>
    <property type="evidence" value="ECO:0007669"/>
    <property type="project" value="InterPro"/>
</dbReference>
<keyword evidence="3" id="KW-0479">Metal-binding</keyword>
<dbReference type="Gene3D" id="1.10.630.10">
    <property type="entry name" value="Cytochrome P450"/>
    <property type="match status" value="1"/>
</dbReference>
<evidence type="ECO:0000313" key="4">
    <source>
        <dbReference type="EMBL" id="PHP66807.1"/>
    </source>
</evidence>
<dbReference type="InterPro" id="IPR017972">
    <property type="entry name" value="Cyt_P450_CS"/>
</dbReference>
<dbReference type="RefSeq" id="WP_099306573.1">
    <property type="nucleotide sequence ID" value="NZ_PDVP01000006.1"/>
</dbReference>